<feature type="region of interest" description="Disordered" evidence="1">
    <location>
        <begin position="129"/>
        <end position="157"/>
    </location>
</feature>
<comment type="caution">
    <text evidence="2">The sequence shown here is derived from an EMBL/GenBank/DDBJ whole genome shotgun (WGS) entry which is preliminary data.</text>
</comment>
<dbReference type="Proteomes" id="UP000807769">
    <property type="component" value="Unassembled WGS sequence"/>
</dbReference>
<dbReference type="RefSeq" id="XP_041188086.1">
    <property type="nucleotide sequence ID" value="XM_041331651.1"/>
</dbReference>
<dbReference type="OrthoDB" id="2800503at2759"/>
<reference evidence="2" key="1">
    <citation type="journal article" date="2020" name="New Phytol.">
        <title>Comparative genomics reveals dynamic genome evolution in host specialist ectomycorrhizal fungi.</title>
        <authorList>
            <person name="Lofgren L.A."/>
            <person name="Nguyen N.H."/>
            <person name="Vilgalys R."/>
            <person name="Ruytinx J."/>
            <person name="Liao H.L."/>
            <person name="Branco S."/>
            <person name="Kuo A."/>
            <person name="LaButti K."/>
            <person name="Lipzen A."/>
            <person name="Andreopoulos W."/>
            <person name="Pangilinan J."/>
            <person name="Riley R."/>
            <person name="Hundley H."/>
            <person name="Na H."/>
            <person name="Barry K."/>
            <person name="Grigoriev I.V."/>
            <person name="Stajich J.E."/>
            <person name="Kennedy P.G."/>
        </authorList>
    </citation>
    <scope>NUCLEOTIDE SEQUENCE</scope>
    <source>
        <strain evidence="2">MN1</strain>
    </source>
</reference>
<evidence type="ECO:0000313" key="3">
    <source>
        <dbReference type="Proteomes" id="UP000807769"/>
    </source>
</evidence>
<feature type="compositionally biased region" description="Low complexity" evidence="1">
    <location>
        <begin position="137"/>
        <end position="157"/>
    </location>
</feature>
<sequence length="157" mass="18203">QRNPGQCTAHTIFTFKTKTAANQAIRFSLTIEGRKVFGRKLIQEPTCCLKCHAIRGNHMAADCPQELDMCRTCRVNNPELFFCINCQTNNHAAWSRDCPTFIRKWEVNQGQQEDAHYIYFPTNNPLTWDTHPGQNEPWQNNDQNQGQWNQPQAPIKQ</sequence>
<evidence type="ECO:0000256" key="1">
    <source>
        <dbReference type="SAM" id="MobiDB-lite"/>
    </source>
</evidence>
<evidence type="ECO:0008006" key="4">
    <source>
        <dbReference type="Google" id="ProtNLM"/>
    </source>
</evidence>
<name>A0A9P7E0F5_9AGAM</name>
<dbReference type="GeneID" id="64625668"/>
<gene>
    <name evidence="2" type="ORF">BJ212DRAFT_1281884</name>
</gene>
<keyword evidence="3" id="KW-1185">Reference proteome</keyword>
<accession>A0A9P7E0F5</accession>
<protein>
    <recommendedName>
        <fullName evidence="4">CCHC-type domain-containing protein</fullName>
    </recommendedName>
</protein>
<feature type="non-terminal residue" evidence="2">
    <location>
        <position position="1"/>
    </location>
</feature>
<evidence type="ECO:0000313" key="2">
    <source>
        <dbReference type="EMBL" id="KAG1807483.1"/>
    </source>
</evidence>
<dbReference type="EMBL" id="JABBWG010000043">
    <property type="protein sequence ID" value="KAG1807483.1"/>
    <property type="molecule type" value="Genomic_DNA"/>
</dbReference>
<organism evidence="2 3">
    <name type="scientific">Suillus subaureus</name>
    <dbReference type="NCBI Taxonomy" id="48587"/>
    <lineage>
        <taxon>Eukaryota</taxon>
        <taxon>Fungi</taxon>
        <taxon>Dikarya</taxon>
        <taxon>Basidiomycota</taxon>
        <taxon>Agaricomycotina</taxon>
        <taxon>Agaricomycetes</taxon>
        <taxon>Agaricomycetidae</taxon>
        <taxon>Boletales</taxon>
        <taxon>Suillineae</taxon>
        <taxon>Suillaceae</taxon>
        <taxon>Suillus</taxon>
    </lineage>
</organism>
<dbReference type="AlphaFoldDB" id="A0A9P7E0F5"/>
<proteinExistence type="predicted"/>